<dbReference type="InterPro" id="IPR038299">
    <property type="entry name" value="DAO_C_sf"/>
</dbReference>
<keyword evidence="3 6" id="KW-0285">Flavoprotein</keyword>
<dbReference type="EMBL" id="PDUG01000005">
    <property type="protein sequence ID" value="PIC28629.1"/>
    <property type="molecule type" value="Genomic_DNA"/>
</dbReference>
<evidence type="ECO:0000256" key="4">
    <source>
        <dbReference type="ARBA" id="ARBA00022827"/>
    </source>
</evidence>
<dbReference type="EC" id="1.1.5.3" evidence="6"/>
<dbReference type="FunFam" id="1.10.8.870:FF:000010">
    <property type="entry name" value="Glycerol-3-phosphate dehydrogenase"/>
    <property type="match status" value="1"/>
</dbReference>
<dbReference type="Proteomes" id="UP000230233">
    <property type="component" value="Chromosome V"/>
</dbReference>
<comment type="caution">
    <text evidence="8">The sequence shown here is derived from an EMBL/GenBank/DDBJ whole genome shotgun (WGS) entry which is preliminary data.</text>
</comment>
<dbReference type="PROSITE" id="PS00977">
    <property type="entry name" value="FAD_G3PDH_1"/>
    <property type="match status" value="1"/>
</dbReference>
<dbReference type="InterPro" id="IPR011992">
    <property type="entry name" value="EF-hand-dom_pair"/>
</dbReference>
<dbReference type="PANTHER" id="PTHR11985">
    <property type="entry name" value="GLYCEROL-3-PHOSPHATE DEHYDROGENASE"/>
    <property type="match status" value="1"/>
</dbReference>
<dbReference type="Gene3D" id="1.10.8.870">
    <property type="entry name" value="Alpha-glycerophosphate oxidase, cap domain"/>
    <property type="match status" value="1"/>
</dbReference>
<dbReference type="AlphaFoldDB" id="A0A2G5TMV6"/>
<evidence type="ECO:0000256" key="2">
    <source>
        <dbReference type="ARBA" id="ARBA00007330"/>
    </source>
</evidence>
<evidence type="ECO:0000313" key="8">
    <source>
        <dbReference type="EMBL" id="PIC28629.1"/>
    </source>
</evidence>
<evidence type="ECO:0000313" key="9">
    <source>
        <dbReference type="Proteomes" id="UP000230233"/>
    </source>
</evidence>
<dbReference type="PANTHER" id="PTHR11985:SF10">
    <property type="entry name" value="GLYCEROL-3-PHOSPHATE DEHYDROGENASE"/>
    <property type="match status" value="1"/>
</dbReference>
<dbReference type="Gene3D" id="3.50.50.60">
    <property type="entry name" value="FAD/NAD(P)-binding domain"/>
    <property type="match status" value="1"/>
</dbReference>
<organism evidence="8 9">
    <name type="scientific">Caenorhabditis nigoni</name>
    <dbReference type="NCBI Taxonomy" id="1611254"/>
    <lineage>
        <taxon>Eukaryota</taxon>
        <taxon>Metazoa</taxon>
        <taxon>Ecdysozoa</taxon>
        <taxon>Nematoda</taxon>
        <taxon>Chromadorea</taxon>
        <taxon>Rhabditida</taxon>
        <taxon>Rhabditina</taxon>
        <taxon>Rhabditomorpha</taxon>
        <taxon>Rhabditoidea</taxon>
        <taxon>Rhabditidae</taxon>
        <taxon>Peloderinae</taxon>
        <taxon>Caenorhabditis</taxon>
    </lineage>
</organism>
<dbReference type="GO" id="GO:0004368">
    <property type="term" value="F:glycerol-3-phosphate dehydrogenase (quinone) activity"/>
    <property type="evidence" value="ECO:0007669"/>
    <property type="project" value="UniProtKB-EC"/>
</dbReference>
<evidence type="ECO:0000256" key="3">
    <source>
        <dbReference type="ARBA" id="ARBA00022630"/>
    </source>
</evidence>
<gene>
    <name evidence="8" type="primary">Cni-Y50E8A.6</name>
    <name evidence="8" type="synonym">Cnig_chr_V.g20480</name>
    <name evidence="8" type="ORF">B9Z55_020480</name>
</gene>
<dbReference type="Gene3D" id="1.10.238.10">
    <property type="entry name" value="EF-hand"/>
    <property type="match status" value="1"/>
</dbReference>
<proteinExistence type="inferred from homology"/>
<dbReference type="STRING" id="1611254.A0A2G5TMV6"/>
<reference evidence="9" key="1">
    <citation type="submission" date="2017-10" db="EMBL/GenBank/DDBJ databases">
        <title>Rapid genome shrinkage in a self-fertile nematode reveals novel sperm competition proteins.</title>
        <authorList>
            <person name="Yin D."/>
            <person name="Schwarz E.M."/>
            <person name="Thomas C.G."/>
            <person name="Felde R.L."/>
            <person name="Korf I.F."/>
            <person name="Cutter A.D."/>
            <person name="Schartner C.M."/>
            <person name="Ralston E.J."/>
            <person name="Meyer B.J."/>
            <person name="Haag E.S."/>
        </authorList>
    </citation>
    <scope>NUCLEOTIDE SEQUENCE [LARGE SCALE GENOMIC DNA]</scope>
    <source>
        <strain evidence="9">JU1422</strain>
    </source>
</reference>
<keyword evidence="9" id="KW-1185">Reference proteome</keyword>
<sequence length="696" mass="78113">MSRILGLGALGITAGSTLAVWQTRFNPRIHEASNCQMERLKDLPTREAIVDSLKKEKQFDVLVIGGGSAGAGVALDAQTRGLKTAMVEYGDYCCGTSSKSSKLIHGGVKYLETALKEMDYEQYKIVQEGLKERINVMKCAPFLSHTFPVLVPTYKWWQSVYYWGGVKVYDFLAGKCILKPSKFVSKEEAIEICPTIRKEGLRGAMLYYDGQQNDARLVLVVALTAIRYGAKCVNHTECVDLLKDSDGKVTGAIVKDHISGETYKINAKVVVNATGPHNDHVRKMADPNRKPIIMGCSGIHLTVAKYFCPGNTGLVNPKSSDGRVIFSFPWENVTIVGTTDDEAEPSHSPNVSEKEIQYILEEMNRSYAKEYQIKREDVISAWSGIRGLVWDPRKKNHRTLARGHVVDVDPSGLITIAGGKLTTFRHMAEETMNKVVENNHFDEVKPCATRGMKFEGGLNYTPMLYREISRKYGLEEEVASHLCHTYGDKVYEVLKLCKSTEKQFPAIGHRLHPDFPFLEAEVRYAVKEEYARIPADILARRTRLSLLDARAAKQVLPRVVSIMAEELGWNPCQQKKQYEAGLEFLKVEMGVFNLGKGKEEKMELTGSEKSQIASIFKKIDKEGRGTFSSSDLKEFLNEQKKSGNVQKDILVDVITEANDGNRFISQEELQKIYLNIKNGSYKGRRLIDHLGELKTE</sequence>
<dbReference type="InterPro" id="IPR031656">
    <property type="entry name" value="DAO_C"/>
</dbReference>
<dbReference type="Gene3D" id="3.30.9.10">
    <property type="entry name" value="D-Amino Acid Oxidase, subunit A, domain 2"/>
    <property type="match status" value="1"/>
</dbReference>
<dbReference type="Pfam" id="PF16901">
    <property type="entry name" value="DAO_C"/>
    <property type="match status" value="1"/>
</dbReference>
<name>A0A2G5TMV6_9PELO</name>
<dbReference type="InterPro" id="IPR000447">
    <property type="entry name" value="G3P_DH_FAD-dep"/>
</dbReference>
<comment type="cofactor">
    <cofactor evidence="1 6">
        <name>FAD</name>
        <dbReference type="ChEBI" id="CHEBI:57692"/>
    </cofactor>
</comment>
<evidence type="ECO:0000256" key="5">
    <source>
        <dbReference type="ARBA" id="ARBA00023002"/>
    </source>
</evidence>
<evidence type="ECO:0000256" key="1">
    <source>
        <dbReference type="ARBA" id="ARBA00001974"/>
    </source>
</evidence>
<dbReference type="PRINTS" id="PR01001">
    <property type="entry name" value="FADG3PDH"/>
</dbReference>
<keyword evidence="5 6" id="KW-0560">Oxidoreductase</keyword>
<accession>A0A2G5TMV6</accession>
<dbReference type="InterPro" id="IPR002048">
    <property type="entry name" value="EF_hand_dom"/>
</dbReference>
<dbReference type="GO" id="GO:0005509">
    <property type="term" value="F:calcium ion binding"/>
    <property type="evidence" value="ECO:0007669"/>
    <property type="project" value="InterPro"/>
</dbReference>
<dbReference type="SUPFAM" id="SSF51905">
    <property type="entry name" value="FAD/NAD(P)-binding domain"/>
    <property type="match status" value="1"/>
</dbReference>
<dbReference type="Pfam" id="PF01266">
    <property type="entry name" value="DAO"/>
    <property type="match status" value="1"/>
</dbReference>
<evidence type="ECO:0000259" key="7">
    <source>
        <dbReference type="PROSITE" id="PS50222"/>
    </source>
</evidence>
<comment type="catalytic activity">
    <reaction evidence="6">
        <text>a quinone + sn-glycerol 3-phosphate = dihydroxyacetone phosphate + a quinol</text>
        <dbReference type="Rhea" id="RHEA:18977"/>
        <dbReference type="ChEBI" id="CHEBI:24646"/>
        <dbReference type="ChEBI" id="CHEBI:57597"/>
        <dbReference type="ChEBI" id="CHEBI:57642"/>
        <dbReference type="ChEBI" id="CHEBI:132124"/>
        <dbReference type="EC" id="1.1.5.3"/>
    </reaction>
</comment>
<dbReference type="GO" id="GO:0006072">
    <property type="term" value="P:glycerol-3-phosphate metabolic process"/>
    <property type="evidence" value="ECO:0007669"/>
    <property type="project" value="UniProtKB-UniRule"/>
</dbReference>
<protein>
    <recommendedName>
        <fullName evidence="6">Glycerol-3-phosphate dehydrogenase</fullName>
        <ecNumber evidence="6">1.1.5.3</ecNumber>
    </recommendedName>
</protein>
<dbReference type="PROSITE" id="PS50222">
    <property type="entry name" value="EF_HAND_2"/>
    <property type="match status" value="1"/>
</dbReference>
<dbReference type="SUPFAM" id="SSF54373">
    <property type="entry name" value="FAD-linked reductases, C-terminal domain"/>
    <property type="match status" value="1"/>
</dbReference>
<dbReference type="GO" id="GO:0005739">
    <property type="term" value="C:mitochondrion"/>
    <property type="evidence" value="ECO:0007669"/>
    <property type="project" value="TreeGrafter"/>
</dbReference>
<dbReference type="OrthoDB" id="264015at2759"/>
<dbReference type="SUPFAM" id="SSF47473">
    <property type="entry name" value="EF-hand"/>
    <property type="match status" value="1"/>
</dbReference>
<keyword evidence="4" id="KW-0274">FAD</keyword>
<feature type="domain" description="EF-hand" evidence="7">
    <location>
        <begin position="607"/>
        <end position="642"/>
    </location>
</feature>
<dbReference type="InterPro" id="IPR006076">
    <property type="entry name" value="FAD-dep_OxRdtase"/>
</dbReference>
<comment type="similarity">
    <text evidence="2 6">Belongs to the FAD-dependent glycerol-3-phosphate dehydrogenase family.</text>
</comment>
<dbReference type="InterPro" id="IPR036188">
    <property type="entry name" value="FAD/NAD-bd_sf"/>
</dbReference>
<evidence type="ECO:0000256" key="6">
    <source>
        <dbReference type="RuleBase" id="RU361217"/>
    </source>
</evidence>